<evidence type="ECO:0000313" key="2">
    <source>
        <dbReference type="EMBL" id="MPM32944.1"/>
    </source>
</evidence>
<gene>
    <name evidence="2" type="ORF">SDC9_79511</name>
</gene>
<feature type="region of interest" description="Disordered" evidence="1">
    <location>
        <begin position="1"/>
        <end position="87"/>
    </location>
</feature>
<comment type="caution">
    <text evidence="2">The sequence shown here is derived from an EMBL/GenBank/DDBJ whole genome shotgun (WGS) entry which is preliminary data.</text>
</comment>
<organism evidence="2">
    <name type="scientific">bioreactor metagenome</name>
    <dbReference type="NCBI Taxonomy" id="1076179"/>
    <lineage>
        <taxon>unclassified sequences</taxon>
        <taxon>metagenomes</taxon>
        <taxon>ecological metagenomes</taxon>
    </lineage>
</organism>
<name>A0A644Z4A6_9ZZZZ</name>
<dbReference type="EMBL" id="VSSQ01006510">
    <property type="protein sequence ID" value="MPM32944.1"/>
    <property type="molecule type" value="Genomic_DNA"/>
</dbReference>
<feature type="compositionally biased region" description="Basic and acidic residues" evidence="1">
    <location>
        <begin position="65"/>
        <end position="87"/>
    </location>
</feature>
<proteinExistence type="predicted"/>
<protein>
    <submittedName>
        <fullName evidence="2">Uncharacterized protein</fullName>
    </submittedName>
</protein>
<reference evidence="2" key="1">
    <citation type="submission" date="2019-08" db="EMBL/GenBank/DDBJ databases">
        <authorList>
            <person name="Kucharzyk K."/>
            <person name="Murdoch R.W."/>
            <person name="Higgins S."/>
            <person name="Loffler F."/>
        </authorList>
    </citation>
    <scope>NUCLEOTIDE SEQUENCE</scope>
</reference>
<dbReference type="AlphaFoldDB" id="A0A644Z4A6"/>
<feature type="compositionally biased region" description="Basic and acidic residues" evidence="1">
    <location>
        <begin position="1"/>
        <end position="23"/>
    </location>
</feature>
<accession>A0A644Z4A6</accession>
<sequence length="87" mass="9801">MVGLKANDREAEHQRNKPARDGSAEQTEPDVSARPDDDRDAGERPDEHHSFESQVQHARFIAEQTAERRDGERSGDAEHGSEHRTAE</sequence>
<evidence type="ECO:0000256" key="1">
    <source>
        <dbReference type="SAM" id="MobiDB-lite"/>
    </source>
</evidence>
<feature type="compositionally biased region" description="Basic and acidic residues" evidence="1">
    <location>
        <begin position="31"/>
        <end position="51"/>
    </location>
</feature>